<comment type="caution">
    <text evidence="9">The sequence shown here is derived from an EMBL/GenBank/DDBJ whole genome shotgun (WGS) entry which is preliminary data.</text>
</comment>
<proteinExistence type="inferred from homology"/>
<sequence length="254" mass="28428">METKKRIIIANWKMNPSTVEEERALLSKELENINFNGELVIAPPFVYLTDTNIQNLRVKNIKLGAQDVFWKDEGAYTGEISPKMLKDFGVEYVIIGHSERRKYLNETDEAINRKVLASLEDGLNVVLCVGEDLGTRQLSKEVVEEFIKNQLQNDLKGLPADGSQKSKIIIAYEPIWAIGTKVSDNPNDAAEMIKFIKNILNSELHISNTAVLYGGSVNAENIKSFVEKEEIDGFLVGQASLNPDEFKKIIGVLS</sequence>
<organism evidence="9 10">
    <name type="scientific">Candidatus Wolfebacteria bacterium GW2011_GWC1_37_10</name>
    <dbReference type="NCBI Taxonomy" id="1619010"/>
    <lineage>
        <taxon>Bacteria</taxon>
        <taxon>Candidatus Wolfeibacteriota</taxon>
    </lineage>
</organism>
<dbReference type="HAMAP" id="MF_00147_B">
    <property type="entry name" value="TIM_B"/>
    <property type="match status" value="1"/>
</dbReference>
<dbReference type="Pfam" id="PF00121">
    <property type="entry name" value="TIM"/>
    <property type="match status" value="1"/>
</dbReference>
<keyword evidence="5 7" id="KW-0324">Glycolysis</keyword>
<feature type="active site" description="Electrophile" evidence="7">
    <location>
        <position position="97"/>
    </location>
</feature>
<comment type="subunit">
    <text evidence="7 8">Homodimer.</text>
</comment>
<dbReference type="PANTHER" id="PTHR21139:SF42">
    <property type="entry name" value="TRIOSEPHOSPHATE ISOMERASE"/>
    <property type="match status" value="1"/>
</dbReference>
<feature type="active site" description="Proton acceptor" evidence="7">
    <location>
        <position position="173"/>
    </location>
</feature>
<protein>
    <recommendedName>
        <fullName evidence="7 8">Triosephosphate isomerase</fullName>
        <shortName evidence="7">TIM</shortName>
        <shortName evidence="7">TPI</shortName>
        <ecNumber evidence="7 8">5.3.1.1</ecNumber>
    </recommendedName>
    <alternativeName>
        <fullName evidence="7">Triose-phosphate isomerase</fullName>
    </alternativeName>
</protein>
<keyword evidence="6 7" id="KW-0413">Isomerase</keyword>
<feature type="binding site" evidence="7">
    <location>
        <begin position="11"/>
        <end position="13"/>
    </location>
    <ligand>
        <name>substrate</name>
    </ligand>
</feature>
<dbReference type="InterPro" id="IPR020861">
    <property type="entry name" value="Triosephosphate_isomerase_AS"/>
</dbReference>
<evidence type="ECO:0000256" key="2">
    <source>
        <dbReference type="ARBA" id="ARBA00007422"/>
    </source>
</evidence>
<evidence type="ECO:0000256" key="8">
    <source>
        <dbReference type="RuleBase" id="RU363013"/>
    </source>
</evidence>
<evidence type="ECO:0000256" key="7">
    <source>
        <dbReference type="HAMAP-Rule" id="MF_00147"/>
    </source>
</evidence>
<evidence type="ECO:0000256" key="3">
    <source>
        <dbReference type="ARBA" id="ARBA00022432"/>
    </source>
</evidence>
<comment type="caution">
    <text evidence="7">Lacks conserved residue(s) required for the propagation of feature annotation.</text>
</comment>
<feature type="binding site" evidence="7">
    <location>
        <position position="179"/>
    </location>
    <ligand>
        <name>substrate</name>
    </ligand>
</feature>
<evidence type="ECO:0000256" key="5">
    <source>
        <dbReference type="ARBA" id="ARBA00023152"/>
    </source>
</evidence>
<comment type="similarity">
    <text evidence="2 7 8">Belongs to the triosephosphate isomerase family.</text>
</comment>
<dbReference type="InterPro" id="IPR013785">
    <property type="entry name" value="Aldolase_TIM"/>
</dbReference>
<dbReference type="AlphaFoldDB" id="A0A0G0FWI1"/>
<dbReference type="PANTHER" id="PTHR21139">
    <property type="entry name" value="TRIOSEPHOSPHATE ISOMERASE"/>
    <property type="match status" value="1"/>
</dbReference>
<gene>
    <name evidence="7" type="primary">tpiA</name>
    <name evidence="9" type="ORF">US36_C0009G0008</name>
</gene>
<evidence type="ECO:0000313" key="9">
    <source>
        <dbReference type="EMBL" id="KKQ22162.1"/>
    </source>
</evidence>
<dbReference type="GO" id="GO:0046166">
    <property type="term" value="P:glyceraldehyde-3-phosphate biosynthetic process"/>
    <property type="evidence" value="ECO:0007669"/>
    <property type="project" value="TreeGrafter"/>
</dbReference>
<dbReference type="PROSITE" id="PS51440">
    <property type="entry name" value="TIM_2"/>
    <property type="match status" value="1"/>
</dbReference>
<dbReference type="GO" id="GO:0019563">
    <property type="term" value="P:glycerol catabolic process"/>
    <property type="evidence" value="ECO:0007669"/>
    <property type="project" value="TreeGrafter"/>
</dbReference>
<comment type="catalytic activity">
    <reaction evidence="7 8">
        <text>D-glyceraldehyde 3-phosphate = dihydroxyacetone phosphate</text>
        <dbReference type="Rhea" id="RHEA:18585"/>
        <dbReference type="ChEBI" id="CHEBI:57642"/>
        <dbReference type="ChEBI" id="CHEBI:59776"/>
        <dbReference type="EC" id="5.3.1.1"/>
    </reaction>
</comment>
<dbReference type="EC" id="5.3.1.1" evidence="7 8"/>
<dbReference type="PROSITE" id="PS00171">
    <property type="entry name" value="TIM_1"/>
    <property type="match status" value="1"/>
</dbReference>
<comment type="pathway">
    <text evidence="1 7 8">Carbohydrate degradation; glycolysis; D-glyceraldehyde 3-phosphate from glycerone phosphate: step 1/1.</text>
</comment>
<dbReference type="GO" id="GO:0005829">
    <property type="term" value="C:cytosol"/>
    <property type="evidence" value="ECO:0007669"/>
    <property type="project" value="TreeGrafter"/>
</dbReference>
<dbReference type="UniPathway" id="UPA00138"/>
<name>A0A0G0FWI1_9BACT</name>
<comment type="function">
    <text evidence="7">Involved in the gluconeogenesis. Catalyzes stereospecifically the conversion of dihydroxyacetone phosphate (DHAP) to D-glyceraldehyde-3-phosphate (G3P).</text>
</comment>
<dbReference type="FunFam" id="3.20.20.70:FF:000016">
    <property type="entry name" value="Triosephosphate isomerase"/>
    <property type="match status" value="1"/>
</dbReference>
<dbReference type="GO" id="GO:0004807">
    <property type="term" value="F:triose-phosphate isomerase activity"/>
    <property type="evidence" value="ECO:0007669"/>
    <property type="project" value="UniProtKB-UniRule"/>
</dbReference>
<dbReference type="Gene3D" id="3.20.20.70">
    <property type="entry name" value="Aldolase class I"/>
    <property type="match status" value="1"/>
</dbReference>
<dbReference type="InterPro" id="IPR035990">
    <property type="entry name" value="TIM_sf"/>
</dbReference>
<dbReference type="PATRIC" id="fig|1619010.3.peg.363"/>
<evidence type="ECO:0000256" key="4">
    <source>
        <dbReference type="ARBA" id="ARBA00022490"/>
    </source>
</evidence>
<keyword evidence="4 7" id="KW-0963">Cytoplasm</keyword>
<accession>A0A0G0FWI1</accession>
<dbReference type="GO" id="GO:0006094">
    <property type="term" value="P:gluconeogenesis"/>
    <property type="evidence" value="ECO:0007669"/>
    <property type="project" value="UniProtKB-UniRule"/>
</dbReference>
<comment type="subcellular location">
    <subcellularLocation>
        <location evidence="7 8">Cytoplasm</location>
    </subcellularLocation>
</comment>
<evidence type="ECO:0000256" key="6">
    <source>
        <dbReference type="ARBA" id="ARBA00023235"/>
    </source>
</evidence>
<reference evidence="9 10" key="1">
    <citation type="journal article" date="2015" name="Nature">
        <title>rRNA introns, odd ribosomes, and small enigmatic genomes across a large radiation of phyla.</title>
        <authorList>
            <person name="Brown C.T."/>
            <person name="Hug L.A."/>
            <person name="Thomas B.C."/>
            <person name="Sharon I."/>
            <person name="Castelle C.J."/>
            <person name="Singh A."/>
            <person name="Wilkins M.J."/>
            <person name="Williams K.H."/>
            <person name="Banfield J.F."/>
        </authorList>
    </citation>
    <scope>NUCLEOTIDE SEQUENCE [LARGE SCALE GENOMIC DNA]</scope>
</reference>
<evidence type="ECO:0000256" key="1">
    <source>
        <dbReference type="ARBA" id="ARBA00004680"/>
    </source>
</evidence>
<dbReference type="UniPathway" id="UPA00109">
    <property type="reaction ID" value="UER00189"/>
</dbReference>
<dbReference type="CDD" id="cd00311">
    <property type="entry name" value="TIM"/>
    <property type="match status" value="1"/>
</dbReference>
<dbReference type="InterPro" id="IPR022896">
    <property type="entry name" value="TrioseP_Isoase_bac/euk"/>
</dbReference>
<dbReference type="GO" id="GO:0006096">
    <property type="term" value="P:glycolytic process"/>
    <property type="evidence" value="ECO:0007669"/>
    <property type="project" value="UniProtKB-UniRule"/>
</dbReference>
<dbReference type="SUPFAM" id="SSF51351">
    <property type="entry name" value="Triosephosphate isomerase (TIM)"/>
    <property type="match status" value="1"/>
</dbReference>
<dbReference type="EMBL" id="LBSR01000009">
    <property type="protein sequence ID" value="KKQ22162.1"/>
    <property type="molecule type" value="Genomic_DNA"/>
</dbReference>
<dbReference type="InterPro" id="IPR000652">
    <property type="entry name" value="Triosephosphate_isomerase"/>
</dbReference>
<keyword evidence="3 7" id="KW-0312">Gluconeogenesis</keyword>
<dbReference type="Proteomes" id="UP000034044">
    <property type="component" value="Unassembled WGS sequence"/>
</dbReference>
<comment type="pathway">
    <text evidence="7 8">Carbohydrate biosynthesis; gluconeogenesis.</text>
</comment>
<feature type="binding site" evidence="7">
    <location>
        <position position="216"/>
    </location>
    <ligand>
        <name>substrate</name>
    </ligand>
</feature>
<dbReference type="NCBIfam" id="TIGR00419">
    <property type="entry name" value="tim"/>
    <property type="match status" value="1"/>
</dbReference>
<evidence type="ECO:0000313" key="10">
    <source>
        <dbReference type="Proteomes" id="UP000034044"/>
    </source>
</evidence>